<keyword evidence="1" id="KW-1133">Transmembrane helix</keyword>
<feature type="transmembrane region" description="Helical" evidence="1">
    <location>
        <begin position="162"/>
        <end position="181"/>
    </location>
</feature>
<feature type="transmembrane region" description="Helical" evidence="1">
    <location>
        <begin position="54"/>
        <end position="72"/>
    </location>
</feature>
<dbReference type="PANTHER" id="PTHR42083:SF1">
    <property type="entry name" value="MARVEL DOMAIN-CONTAINING PROTEIN"/>
    <property type="match status" value="1"/>
</dbReference>
<dbReference type="EMBL" id="JAQQPM010000002">
    <property type="protein sequence ID" value="KAK2068332.1"/>
    <property type="molecule type" value="Genomic_DNA"/>
</dbReference>
<dbReference type="Proteomes" id="UP001217918">
    <property type="component" value="Unassembled WGS sequence"/>
</dbReference>
<comment type="caution">
    <text evidence="2">The sequence shown here is derived from an EMBL/GenBank/DDBJ whole genome shotgun (WGS) entry which is preliminary data.</text>
</comment>
<evidence type="ECO:0008006" key="4">
    <source>
        <dbReference type="Google" id="ProtNLM"/>
    </source>
</evidence>
<dbReference type="AlphaFoldDB" id="A0AAD9I0X1"/>
<feature type="transmembrane region" description="Helical" evidence="1">
    <location>
        <begin position="119"/>
        <end position="142"/>
    </location>
</feature>
<keyword evidence="1" id="KW-0812">Transmembrane</keyword>
<proteinExistence type="predicted"/>
<keyword evidence="1" id="KW-0472">Membrane</keyword>
<dbReference type="PANTHER" id="PTHR42083">
    <property type="entry name" value="MARVEL DOMAIN-CONTAINING PROTEIN"/>
    <property type="match status" value="1"/>
</dbReference>
<evidence type="ECO:0000256" key="1">
    <source>
        <dbReference type="SAM" id="Phobius"/>
    </source>
</evidence>
<protein>
    <recommendedName>
        <fullName evidence="4">MARVEL domain-containing protein</fullName>
    </recommendedName>
</protein>
<sequence length="226" mass="24565">MAHWKQAAHTVGSAALNGNLHPHDLADHAFDGVTGLGKTAAKGQLRIWENVPRLAFRAAQFLFGLIVAGFYGHRLGSGDHAAEWVYGVFVAGASCLVAAAFALLAPLGAVRPACRTHRLFYVDYLLFLLWIVLFGVFAGIFLHRADADSFRGTSSRVQRAVVWLDLLNAVLWLVSGTYGLAKQVLGAQINRVEAKLKGSVFGRKDNQVPIELQDPEKAYTGGRQPM</sequence>
<accession>A0AAD9I0X1</accession>
<organism evidence="2 3">
    <name type="scientific">Phyllachora maydis</name>
    <dbReference type="NCBI Taxonomy" id="1825666"/>
    <lineage>
        <taxon>Eukaryota</taxon>
        <taxon>Fungi</taxon>
        <taxon>Dikarya</taxon>
        <taxon>Ascomycota</taxon>
        <taxon>Pezizomycotina</taxon>
        <taxon>Sordariomycetes</taxon>
        <taxon>Sordariomycetidae</taxon>
        <taxon>Phyllachorales</taxon>
        <taxon>Phyllachoraceae</taxon>
        <taxon>Phyllachora</taxon>
    </lineage>
</organism>
<gene>
    <name evidence="2" type="ORF">P8C59_002974</name>
</gene>
<evidence type="ECO:0000313" key="3">
    <source>
        <dbReference type="Proteomes" id="UP001217918"/>
    </source>
</evidence>
<keyword evidence="3" id="KW-1185">Reference proteome</keyword>
<evidence type="ECO:0000313" key="2">
    <source>
        <dbReference type="EMBL" id="KAK2068332.1"/>
    </source>
</evidence>
<feature type="transmembrane region" description="Helical" evidence="1">
    <location>
        <begin position="84"/>
        <end position="107"/>
    </location>
</feature>
<name>A0AAD9I0X1_9PEZI</name>
<reference evidence="2" key="1">
    <citation type="journal article" date="2023" name="Mol. Plant Microbe Interact.">
        <title>Elucidating the Obligate Nature and Biological Capacity of an Invasive Fungal Corn Pathogen.</title>
        <authorList>
            <person name="MacCready J.S."/>
            <person name="Roggenkamp E.M."/>
            <person name="Gdanetz K."/>
            <person name="Chilvers M.I."/>
        </authorList>
    </citation>
    <scope>NUCLEOTIDE SEQUENCE</scope>
    <source>
        <strain evidence="2">PM02</strain>
    </source>
</reference>